<dbReference type="Gene3D" id="2.30.110.10">
    <property type="entry name" value="Electron Transport, Fmn-binding Protein, Chain A"/>
    <property type="match status" value="1"/>
</dbReference>
<dbReference type="InterPro" id="IPR012349">
    <property type="entry name" value="Split_barrel_FMN-bd"/>
</dbReference>
<evidence type="ECO:0000313" key="2">
    <source>
        <dbReference type="EMBL" id="SFW79923.1"/>
    </source>
</evidence>
<dbReference type="InterPro" id="IPR016888">
    <property type="entry name" value="UCP028498"/>
</dbReference>
<keyword evidence="3" id="KW-1185">Reference proteome</keyword>
<dbReference type="SUPFAM" id="SSF50475">
    <property type="entry name" value="FMN-binding split barrel"/>
    <property type="match status" value="1"/>
</dbReference>
<dbReference type="Proteomes" id="UP000182740">
    <property type="component" value="Unassembled WGS sequence"/>
</dbReference>
<organism evidence="2 3">
    <name type="scientific">Amycolatopsis australiensis</name>
    <dbReference type="NCBI Taxonomy" id="546364"/>
    <lineage>
        <taxon>Bacteria</taxon>
        <taxon>Bacillati</taxon>
        <taxon>Actinomycetota</taxon>
        <taxon>Actinomycetes</taxon>
        <taxon>Pseudonocardiales</taxon>
        <taxon>Pseudonocardiaceae</taxon>
        <taxon>Amycolatopsis</taxon>
    </lineage>
</organism>
<accession>A0A1K1S6E3</accession>
<dbReference type="Pfam" id="PF10012">
    <property type="entry name" value="DUF2255"/>
    <property type="match status" value="1"/>
</dbReference>
<sequence>MTWDNDVLDRLGSTPELHITSLREDGTARRWTPIWVVRVGDELYIRSAYGSEGGWYRNAMKNRAARIRANGVETDVTLTPEPSANTEVDAAYRAKYRSQPSSLEPMLAPAAAGSTVRLDAAG</sequence>
<dbReference type="OrthoDB" id="162563at2"/>
<gene>
    <name evidence="2" type="ORF">SAMN04489730_4866</name>
</gene>
<dbReference type="AlphaFoldDB" id="A0A1K1S6E3"/>
<dbReference type="STRING" id="546364.SAMN04489730_4866"/>
<evidence type="ECO:0008006" key="4">
    <source>
        <dbReference type="Google" id="ProtNLM"/>
    </source>
</evidence>
<dbReference type="EMBL" id="FPJG01000006">
    <property type="protein sequence ID" value="SFW79923.1"/>
    <property type="molecule type" value="Genomic_DNA"/>
</dbReference>
<protein>
    <recommendedName>
        <fullName evidence="4">Deazaflavin-dependent oxidoreductase, nitroreductase family</fullName>
    </recommendedName>
</protein>
<evidence type="ECO:0000313" key="3">
    <source>
        <dbReference type="Proteomes" id="UP000182740"/>
    </source>
</evidence>
<reference evidence="3" key="1">
    <citation type="submission" date="2016-11" db="EMBL/GenBank/DDBJ databases">
        <authorList>
            <person name="Varghese N."/>
            <person name="Submissions S."/>
        </authorList>
    </citation>
    <scope>NUCLEOTIDE SEQUENCE [LARGE SCALE GENOMIC DNA]</scope>
    <source>
        <strain evidence="3">DSM 44671</strain>
    </source>
</reference>
<evidence type="ECO:0000256" key="1">
    <source>
        <dbReference type="SAM" id="MobiDB-lite"/>
    </source>
</evidence>
<dbReference type="RefSeq" id="WP_072478421.1">
    <property type="nucleotide sequence ID" value="NZ_FPJG01000006.1"/>
</dbReference>
<name>A0A1K1S6E3_9PSEU</name>
<proteinExistence type="predicted"/>
<feature type="region of interest" description="Disordered" evidence="1">
    <location>
        <begin position="98"/>
        <end position="122"/>
    </location>
</feature>